<comment type="caution">
    <text evidence="2">The sequence shown here is derived from an EMBL/GenBank/DDBJ whole genome shotgun (WGS) entry which is preliminary data.</text>
</comment>
<proteinExistence type="predicted"/>
<protein>
    <submittedName>
        <fullName evidence="2">NAD(P)H-binding protein</fullName>
    </submittedName>
</protein>
<dbReference type="Gene3D" id="3.40.50.720">
    <property type="entry name" value="NAD(P)-binding Rossmann-like Domain"/>
    <property type="match status" value="1"/>
</dbReference>
<evidence type="ECO:0000259" key="1">
    <source>
        <dbReference type="Pfam" id="PF13460"/>
    </source>
</evidence>
<dbReference type="RefSeq" id="WP_206573674.1">
    <property type="nucleotide sequence ID" value="NZ_JAFKCV010000004.1"/>
</dbReference>
<sequence length="207" mass="22760">MQTGNMTALVLGATGLVGRELVRQLLADGRYTRVTCLLRRPLNEFSHPKLTVVQADFGLLQEYEGYFKADHLYICLGTTMKKAGSREAFRRVDFDYVHIAAQLARAQKVKSLVWISSVGADAGSSSFYLRTKGELENAIFRIPGLGPAAAVRPSLLLGKRSEARPLEQLGMLLGRLLGPLMRGPLAKYRPVPAAQVASQMIGLQRFD</sequence>
<dbReference type="InterPro" id="IPR016040">
    <property type="entry name" value="NAD(P)-bd_dom"/>
</dbReference>
<dbReference type="Proteomes" id="UP000664654">
    <property type="component" value="Unassembled WGS sequence"/>
</dbReference>
<dbReference type="InterPro" id="IPR036291">
    <property type="entry name" value="NAD(P)-bd_dom_sf"/>
</dbReference>
<dbReference type="PANTHER" id="PTHR14097:SF7">
    <property type="entry name" value="OXIDOREDUCTASE HTATIP2"/>
    <property type="match status" value="1"/>
</dbReference>
<dbReference type="SUPFAM" id="SSF51735">
    <property type="entry name" value="NAD(P)-binding Rossmann-fold domains"/>
    <property type="match status" value="1"/>
</dbReference>
<dbReference type="PANTHER" id="PTHR14097">
    <property type="entry name" value="OXIDOREDUCTASE HTATIP2"/>
    <property type="match status" value="1"/>
</dbReference>
<keyword evidence="3" id="KW-1185">Reference proteome</keyword>
<name>A0A939IRJ7_9ALTE</name>
<accession>A0A939IRJ7</accession>
<organism evidence="2 3">
    <name type="scientific">Bowmanella dokdonensis</name>
    <dbReference type="NCBI Taxonomy" id="751969"/>
    <lineage>
        <taxon>Bacteria</taxon>
        <taxon>Pseudomonadati</taxon>
        <taxon>Pseudomonadota</taxon>
        <taxon>Gammaproteobacteria</taxon>
        <taxon>Alteromonadales</taxon>
        <taxon>Alteromonadaceae</taxon>
        <taxon>Bowmanella</taxon>
    </lineage>
</organism>
<dbReference type="AlphaFoldDB" id="A0A939IRJ7"/>
<gene>
    <name evidence="2" type="ORF">J0A66_10085</name>
</gene>
<dbReference type="EMBL" id="JAFKCV010000004">
    <property type="protein sequence ID" value="MBN7825571.1"/>
    <property type="molecule type" value="Genomic_DNA"/>
</dbReference>
<reference evidence="2" key="1">
    <citation type="submission" date="2021-03" db="EMBL/GenBank/DDBJ databases">
        <title>novel species isolated from a fishpond in China.</title>
        <authorList>
            <person name="Lu H."/>
            <person name="Cai Z."/>
        </authorList>
    </citation>
    <scope>NUCLEOTIDE SEQUENCE</scope>
    <source>
        <strain evidence="2">JCM 30855</strain>
    </source>
</reference>
<feature type="domain" description="NAD(P)-binding" evidence="1">
    <location>
        <begin position="12"/>
        <end position="122"/>
    </location>
</feature>
<evidence type="ECO:0000313" key="2">
    <source>
        <dbReference type="EMBL" id="MBN7825571.1"/>
    </source>
</evidence>
<dbReference type="Pfam" id="PF13460">
    <property type="entry name" value="NAD_binding_10"/>
    <property type="match status" value="1"/>
</dbReference>
<evidence type="ECO:0000313" key="3">
    <source>
        <dbReference type="Proteomes" id="UP000664654"/>
    </source>
</evidence>